<comment type="function">
    <text evidence="9">Mannosyltransferase involved in glycosylphosphatidylinositol-anchor biosynthesis. Transfers the third mannose to Man2-GlcN-acyl-PI during GPI precursor assembly.</text>
</comment>
<gene>
    <name evidence="11" type="ORF">PSACC_00132</name>
</gene>
<dbReference type="EMBL" id="MTSL01000011">
    <property type="protein sequence ID" value="PJF20055.1"/>
    <property type="molecule type" value="Genomic_DNA"/>
</dbReference>
<evidence type="ECO:0000256" key="6">
    <source>
        <dbReference type="ARBA" id="ARBA00022824"/>
    </source>
</evidence>
<feature type="transmembrane region" description="Helical" evidence="10">
    <location>
        <begin position="265"/>
        <end position="283"/>
    </location>
</feature>
<dbReference type="AlphaFoldDB" id="A0A2H9TQM8"/>
<evidence type="ECO:0000256" key="2">
    <source>
        <dbReference type="ARBA" id="ARBA00006065"/>
    </source>
</evidence>
<name>A0A2H9TQM8_9FUNG</name>
<dbReference type="GO" id="GO:0000026">
    <property type="term" value="F:alpha-1,2-mannosyltransferase activity"/>
    <property type="evidence" value="ECO:0007669"/>
    <property type="project" value="TreeGrafter"/>
</dbReference>
<organism evidence="11 12">
    <name type="scientific">Paramicrosporidium saccamoebae</name>
    <dbReference type="NCBI Taxonomy" id="1246581"/>
    <lineage>
        <taxon>Eukaryota</taxon>
        <taxon>Fungi</taxon>
        <taxon>Fungi incertae sedis</taxon>
        <taxon>Cryptomycota</taxon>
        <taxon>Cryptomycota incertae sedis</taxon>
        <taxon>Paramicrosporidium</taxon>
    </lineage>
</organism>
<accession>A0A2H9TQM8</accession>
<keyword evidence="6 10" id="KW-0256">Endoplasmic reticulum</keyword>
<evidence type="ECO:0000256" key="1">
    <source>
        <dbReference type="ARBA" id="ARBA00004477"/>
    </source>
</evidence>
<evidence type="ECO:0000256" key="10">
    <source>
        <dbReference type="RuleBase" id="RU363075"/>
    </source>
</evidence>
<keyword evidence="3 10" id="KW-0328">Glycosyltransferase</keyword>
<comment type="caution">
    <text evidence="11">The sequence shown here is derived from an EMBL/GenBank/DDBJ whole genome shotgun (WGS) entry which is preliminary data.</text>
</comment>
<dbReference type="GO" id="GO:0005789">
    <property type="term" value="C:endoplasmic reticulum membrane"/>
    <property type="evidence" value="ECO:0007669"/>
    <property type="project" value="UniProtKB-SubCell"/>
</dbReference>
<evidence type="ECO:0000256" key="3">
    <source>
        <dbReference type="ARBA" id="ARBA00022676"/>
    </source>
</evidence>
<evidence type="ECO:0000313" key="11">
    <source>
        <dbReference type="EMBL" id="PJF20055.1"/>
    </source>
</evidence>
<evidence type="ECO:0000313" key="12">
    <source>
        <dbReference type="Proteomes" id="UP000240830"/>
    </source>
</evidence>
<evidence type="ECO:0000256" key="9">
    <source>
        <dbReference type="ARBA" id="ARBA00024708"/>
    </source>
</evidence>
<sequence>MGTTTRSLGKELWIGLFILRALNAVFVQTYFDPDEYWQTIEVAHHAVFGYGWLSWEWTVGLRSVFSLLPFMAYFQLLRLFSVDTDLAVVCNERNEKIAETSVYLMLGNFWNFAYSTRTLSNNIETMLVLMSLLFLPVGIKLSEPKTTLGVFLMGLSILNRPSAITHWIAPLLKIFYSCSGPKSRLLARVAISAGLVASFGVLIDSLYYGKLTISWWNFVQFNFFQGISKFYGTSPWHYHLVQTIPLMCNTTLPLILYALSSKADLMFILQFLVGSVFFNSLLPHKEFRFLAPIAPLLMVLAGLGYWMLFGNRNRKLKTALVLLIFVSNVVMGVYLTRVHQSGVVKVMDYLRTEIDNGEVNGIHFAMPCHSTPFYGYLHRNVPMTFITCHPPVGLPKDKYFDESDIFQKDPAAHLSQTITQTVSHVVLFEELLSRPNIRDSLSHFQLCWRAFNSNWNPDQRRTGDVLVYCRRQ</sequence>
<reference evidence="11" key="1">
    <citation type="submission" date="2016-10" db="EMBL/GenBank/DDBJ databases">
        <title>The genome of Paramicrosporidium saccamoebae is the missing link in understanding Cryptomycota and Microsporidia evolution.</title>
        <authorList>
            <person name="Quandt C.A."/>
            <person name="Beaudet D."/>
            <person name="Corsaro D."/>
            <person name="Michel R."/>
            <person name="Corradi N."/>
            <person name="James T."/>
        </authorList>
    </citation>
    <scope>NUCLEOTIDE SEQUENCE [LARGE SCALE GENOMIC DNA]</scope>
    <source>
        <strain evidence="11">KSL3</strain>
    </source>
</reference>
<dbReference type="PANTHER" id="PTHR22760">
    <property type="entry name" value="GLYCOSYLTRANSFERASE"/>
    <property type="match status" value="1"/>
</dbReference>
<feature type="transmembrane region" description="Helical" evidence="10">
    <location>
        <begin position="236"/>
        <end position="258"/>
    </location>
</feature>
<dbReference type="GO" id="GO:0006506">
    <property type="term" value="P:GPI anchor biosynthetic process"/>
    <property type="evidence" value="ECO:0007669"/>
    <property type="project" value="TreeGrafter"/>
</dbReference>
<evidence type="ECO:0000256" key="7">
    <source>
        <dbReference type="ARBA" id="ARBA00022989"/>
    </source>
</evidence>
<dbReference type="PANTHER" id="PTHR22760:SF4">
    <property type="entry name" value="GPI MANNOSYLTRANSFERASE 3"/>
    <property type="match status" value="1"/>
</dbReference>
<feature type="transmembrane region" description="Helical" evidence="10">
    <location>
        <begin position="12"/>
        <end position="31"/>
    </location>
</feature>
<evidence type="ECO:0000256" key="4">
    <source>
        <dbReference type="ARBA" id="ARBA00022679"/>
    </source>
</evidence>
<keyword evidence="5 10" id="KW-0812">Transmembrane</keyword>
<protein>
    <recommendedName>
        <fullName evidence="10">Mannosyltransferase</fullName>
        <ecNumber evidence="10">2.4.1.-</ecNumber>
    </recommendedName>
</protein>
<evidence type="ECO:0000256" key="5">
    <source>
        <dbReference type="ARBA" id="ARBA00022692"/>
    </source>
</evidence>
<proteinExistence type="inferred from homology"/>
<dbReference type="Proteomes" id="UP000240830">
    <property type="component" value="Unassembled WGS sequence"/>
</dbReference>
<evidence type="ECO:0000256" key="8">
    <source>
        <dbReference type="ARBA" id="ARBA00023136"/>
    </source>
</evidence>
<dbReference type="EC" id="2.4.1.-" evidence="10"/>
<feature type="transmembrane region" description="Helical" evidence="10">
    <location>
        <begin position="289"/>
        <end position="309"/>
    </location>
</feature>
<comment type="subcellular location">
    <subcellularLocation>
        <location evidence="1 10">Endoplasmic reticulum membrane</location>
        <topology evidence="1 10">Multi-pass membrane protein</topology>
    </subcellularLocation>
</comment>
<feature type="transmembrane region" description="Helical" evidence="10">
    <location>
        <begin position="316"/>
        <end position="335"/>
    </location>
</feature>
<comment type="similarity">
    <text evidence="2">Belongs to the glycosyltransferase 22 family. PIGB subfamily.</text>
</comment>
<dbReference type="STRING" id="1246581.A0A2H9TQM8"/>
<feature type="transmembrane region" description="Helical" evidence="10">
    <location>
        <begin position="185"/>
        <end position="208"/>
    </location>
</feature>
<keyword evidence="12" id="KW-1185">Reference proteome</keyword>
<dbReference type="OrthoDB" id="416834at2759"/>
<keyword evidence="7 10" id="KW-1133">Transmembrane helix</keyword>
<keyword evidence="8 10" id="KW-0472">Membrane</keyword>
<dbReference type="InterPro" id="IPR005599">
    <property type="entry name" value="GPI_mannosylTrfase"/>
</dbReference>
<dbReference type="Pfam" id="PF03901">
    <property type="entry name" value="Glyco_transf_22"/>
    <property type="match status" value="1"/>
</dbReference>
<keyword evidence="4" id="KW-0808">Transferase</keyword>